<proteinExistence type="predicted"/>
<evidence type="ECO:0000313" key="3">
    <source>
        <dbReference type="Proteomes" id="UP001477672"/>
    </source>
</evidence>
<keyword evidence="1" id="KW-0472">Membrane</keyword>
<comment type="caution">
    <text evidence="2">The sequence shown here is derived from an EMBL/GenBank/DDBJ whole genome shotgun (WGS) entry which is preliminary data.</text>
</comment>
<sequence>MIALAVICTLIAGVIGAYLEPVSFAVSLPIAVMGGFILKALSDRASSEK</sequence>
<name>A0ABV1GCQ9_9FIRM</name>
<evidence type="ECO:0000256" key="1">
    <source>
        <dbReference type="SAM" id="Phobius"/>
    </source>
</evidence>
<reference evidence="2 3" key="1">
    <citation type="submission" date="2024-03" db="EMBL/GenBank/DDBJ databases">
        <title>Human intestinal bacterial collection.</title>
        <authorList>
            <person name="Pauvert C."/>
            <person name="Hitch T.C.A."/>
            <person name="Clavel T."/>
        </authorList>
    </citation>
    <scope>NUCLEOTIDE SEQUENCE [LARGE SCALE GENOMIC DNA]</scope>
    <source>
        <strain evidence="2 3">CLA-JM-H11</strain>
    </source>
</reference>
<accession>A0ABV1GCQ9</accession>
<keyword evidence="1" id="KW-1133">Transmembrane helix</keyword>
<keyword evidence="3" id="KW-1185">Reference proteome</keyword>
<gene>
    <name evidence="2" type="ORF">WMO24_03950</name>
</gene>
<organism evidence="2 3">
    <name type="scientific">Ruthenibacterium intestinale</name>
    <dbReference type="NCBI Taxonomy" id="3133163"/>
    <lineage>
        <taxon>Bacteria</taxon>
        <taxon>Bacillati</taxon>
        <taxon>Bacillota</taxon>
        <taxon>Clostridia</taxon>
        <taxon>Eubacteriales</taxon>
        <taxon>Oscillospiraceae</taxon>
        <taxon>Ruthenibacterium</taxon>
    </lineage>
</organism>
<dbReference type="EMBL" id="JBBMFA010000059">
    <property type="protein sequence ID" value="MEQ2519585.1"/>
    <property type="molecule type" value="Genomic_DNA"/>
</dbReference>
<keyword evidence="1" id="KW-0812">Transmembrane</keyword>
<feature type="transmembrane region" description="Helical" evidence="1">
    <location>
        <begin position="26"/>
        <end position="42"/>
    </location>
</feature>
<dbReference type="Proteomes" id="UP001477672">
    <property type="component" value="Unassembled WGS sequence"/>
</dbReference>
<protein>
    <submittedName>
        <fullName evidence="2">Uncharacterized protein</fullName>
    </submittedName>
</protein>
<dbReference type="RefSeq" id="WP_349215018.1">
    <property type="nucleotide sequence ID" value="NZ_JBBMFA010000059.1"/>
</dbReference>
<evidence type="ECO:0000313" key="2">
    <source>
        <dbReference type="EMBL" id="MEQ2519585.1"/>
    </source>
</evidence>